<evidence type="ECO:0000313" key="2">
    <source>
        <dbReference type="EMBL" id="KKL62059.1"/>
    </source>
</evidence>
<dbReference type="InterPro" id="IPR042302">
    <property type="entry name" value="E1_FCCH_sf"/>
</dbReference>
<accession>A0A0F9DKA1</accession>
<reference evidence="2" key="1">
    <citation type="journal article" date="2015" name="Nature">
        <title>Complex archaea that bridge the gap between prokaryotes and eukaryotes.</title>
        <authorList>
            <person name="Spang A."/>
            <person name="Saw J.H."/>
            <person name="Jorgensen S.L."/>
            <person name="Zaremba-Niedzwiedzka K."/>
            <person name="Martijn J."/>
            <person name="Lind A.E."/>
            <person name="van Eijk R."/>
            <person name="Schleper C."/>
            <person name="Guy L."/>
            <person name="Ettema T.J."/>
        </authorList>
    </citation>
    <scope>NUCLEOTIDE SEQUENCE</scope>
</reference>
<name>A0A0F9DKA1_9ZZZZ</name>
<evidence type="ECO:0000259" key="1">
    <source>
        <dbReference type="Pfam" id="PF16190"/>
    </source>
</evidence>
<gene>
    <name evidence="2" type="ORF">LCGC14_2189020</name>
</gene>
<organism evidence="2">
    <name type="scientific">marine sediment metagenome</name>
    <dbReference type="NCBI Taxonomy" id="412755"/>
    <lineage>
        <taxon>unclassified sequences</taxon>
        <taxon>metagenomes</taxon>
        <taxon>ecological metagenomes</taxon>
    </lineage>
</organism>
<comment type="caution">
    <text evidence="2">The sequence shown here is derived from an EMBL/GenBank/DDBJ whole genome shotgun (WGS) entry which is preliminary data.</text>
</comment>
<sequence>MSNQLISITNFKVGFDTYDEPESAPDDAFPILNNAQVFRGVLQKRKGHQFLGNLSVVITDITSANPGVVTTATNHGLADEDEVNIQDVTGMVEVNSSVEITAITNANPGEVTTSDNHGITTGDLITLKNVAGMSEVNNQTFTATVTAPTTFTIGVDTTDFGIYISPTGLVVKAPFEVDNVTATTFTIIDTTAFTAYDSGGRVNMLLPVQGLLTRQIVGFLKDLIAFNTTQAFLFNTATNLFDNVSGTTSWTGEDTDFFWGLNYQGSFWAVNNIDPIRYNIAGDVWTDFLPIIDGLGTELESALMIFAYKDRMVALSPTEGSTNFRQRVRYSQNGSVYVTATVPGGFTFNVDAWRQDIPGRGGFRDAPTDQAIITAGFVRDVLVVVFEFSAWRLRYTGNETFPFVWERLHSQLGAESTYSVVGFDDGILSVGRAGVTISDTNQQKRIDQIIPDQVYQISNVSNAQKRVHGIRDYQRQLVYWTYPSPDSETFPDKVLVYNYVERNWATYTQAFTTFGEFRRDDALIWQDAIEKWGDEGSFWASGDLSAG</sequence>
<feature type="non-terminal residue" evidence="2">
    <location>
        <position position="547"/>
    </location>
</feature>
<dbReference type="InterPro" id="IPR032418">
    <property type="entry name" value="E1_FCCH"/>
</dbReference>
<dbReference type="Gene3D" id="2.40.30.180">
    <property type="entry name" value="Ubiquitin-activating enzyme E1, FCCH domain"/>
    <property type="match status" value="2"/>
</dbReference>
<protein>
    <recommendedName>
        <fullName evidence="1">Ubiquitin-activating enzyme E1 FCCH domain-containing protein</fullName>
    </recommendedName>
</protein>
<dbReference type="EMBL" id="LAZR01028611">
    <property type="protein sequence ID" value="KKL62059.1"/>
    <property type="molecule type" value="Genomic_DNA"/>
</dbReference>
<dbReference type="AlphaFoldDB" id="A0A0F9DKA1"/>
<dbReference type="Pfam" id="PF16190">
    <property type="entry name" value="E1_FCCH"/>
    <property type="match status" value="1"/>
</dbReference>
<feature type="domain" description="Ubiquitin-activating enzyme E1 FCCH" evidence="1">
    <location>
        <begin position="107"/>
        <end position="165"/>
    </location>
</feature>
<proteinExistence type="predicted"/>